<name>A0ABY5KWX0_9CELL</name>
<evidence type="ECO:0000256" key="1">
    <source>
        <dbReference type="ARBA" id="ARBA00022988"/>
    </source>
</evidence>
<evidence type="ECO:0000313" key="3">
    <source>
        <dbReference type="EMBL" id="UUI74986.1"/>
    </source>
</evidence>
<organism evidence="3 4">
    <name type="scientific">Cellulomonas chengniuliangii</name>
    <dbReference type="NCBI Taxonomy" id="2968084"/>
    <lineage>
        <taxon>Bacteria</taxon>
        <taxon>Bacillati</taxon>
        <taxon>Actinomycetota</taxon>
        <taxon>Actinomycetes</taxon>
        <taxon>Micrococcales</taxon>
        <taxon>Cellulomonadaceae</taxon>
        <taxon>Cellulomonas</taxon>
    </lineage>
</organism>
<sequence>MAAPTGAGAAGEAPPAPGSFAVPSALLLTLLADARLPSGGHTQSGGLEPALRAGLRAGDVADYARARLRTVTAVEAGTAVVARAVAAAGEDLAAVDAAWAARTPSPALRANARRLGRGQLRVARTLWPVAPGRPDPLGQPAARAWPRPVVLGVLAHRAGLDAWDLGRLVGYDDVQTVVAALLKLEPADPLETTGMVVDLLPEIDALAARVSHLRHPVEIPAGGAPLMERWAQTHAATTERLFSA</sequence>
<reference evidence="3 4" key="1">
    <citation type="submission" date="2022-07" db="EMBL/GenBank/DDBJ databases">
        <title>Novel species in genus cellulomonas.</title>
        <authorList>
            <person name="Ye L."/>
        </authorList>
    </citation>
    <scope>NUCLEOTIDE SEQUENCE [LARGE SCALE GENOMIC DNA]</scope>
    <source>
        <strain evidence="4">zg-Y338</strain>
    </source>
</reference>
<keyword evidence="4" id="KW-1185">Reference proteome</keyword>
<accession>A0ABY5KWX0</accession>
<dbReference type="Proteomes" id="UP001316189">
    <property type="component" value="Chromosome"/>
</dbReference>
<gene>
    <name evidence="3" type="ORF">NP064_14560</name>
</gene>
<evidence type="ECO:0000313" key="4">
    <source>
        <dbReference type="Proteomes" id="UP001316189"/>
    </source>
</evidence>
<dbReference type="PANTHER" id="PTHR33620">
    <property type="entry name" value="UREASE ACCESSORY PROTEIN F"/>
    <property type="match status" value="1"/>
</dbReference>
<dbReference type="Pfam" id="PF01730">
    <property type="entry name" value="UreF"/>
    <property type="match status" value="1"/>
</dbReference>
<protein>
    <submittedName>
        <fullName evidence="3">Urease accessory protein UreF</fullName>
    </submittedName>
</protein>
<evidence type="ECO:0000256" key="2">
    <source>
        <dbReference type="ARBA" id="ARBA00023186"/>
    </source>
</evidence>
<dbReference type="RefSeq" id="WP_227570131.1">
    <property type="nucleotide sequence ID" value="NZ_CP101988.1"/>
</dbReference>
<keyword evidence="1" id="KW-0996">Nickel insertion</keyword>
<keyword evidence="2" id="KW-0143">Chaperone</keyword>
<dbReference type="EMBL" id="CP101988">
    <property type="protein sequence ID" value="UUI74986.1"/>
    <property type="molecule type" value="Genomic_DNA"/>
</dbReference>
<dbReference type="Gene3D" id="1.10.4190.10">
    <property type="entry name" value="Urease accessory protein UreF"/>
    <property type="match status" value="1"/>
</dbReference>
<proteinExistence type="predicted"/>
<dbReference type="InterPro" id="IPR038277">
    <property type="entry name" value="UreF_sf"/>
</dbReference>
<dbReference type="InterPro" id="IPR002639">
    <property type="entry name" value="UreF"/>
</dbReference>
<dbReference type="PANTHER" id="PTHR33620:SF1">
    <property type="entry name" value="UREASE ACCESSORY PROTEIN F"/>
    <property type="match status" value="1"/>
</dbReference>